<dbReference type="InterPro" id="IPR036388">
    <property type="entry name" value="WH-like_DNA-bd_sf"/>
</dbReference>
<dbReference type="Gene3D" id="1.10.10.10">
    <property type="entry name" value="Winged helix-like DNA-binding domain superfamily/Winged helix DNA-binding domain"/>
    <property type="match status" value="1"/>
</dbReference>
<dbReference type="GO" id="GO:0003700">
    <property type="term" value="F:DNA-binding transcription factor activity"/>
    <property type="evidence" value="ECO:0007669"/>
    <property type="project" value="InterPro"/>
</dbReference>
<keyword evidence="3" id="KW-0804">Transcription</keyword>
<dbReference type="InterPro" id="IPR000835">
    <property type="entry name" value="HTH_MarR-typ"/>
</dbReference>
<accession>A0A3S0WM58</accession>
<organism evidence="5 6">
    <name type="scientific">Dyella dinghuensis</name>
    <dbReference type="NCBI Taxonomy" id="1920169"/>
    <lineage>
        <taxon>Bacteria</taxon>
        <taxon>Pseudomonadati</taxon>
        <taxon>Pseudomonadota</taxon>
        <taxon>Gammaproteobacteria</taxon>
        <taxon>Lysobacterales</taxon>
        <taxon>Rhodanobacteraceae</taxon>
        <taxon>Dyella</taxon>
    </lineage>
</organism>
<dbReference type="RefSeq" id="WP_126675315.1">
    <property type="nucleotide sequence ID" value="NZ_RYZR01000008.1"/>
</dbReference>
<evidence type="ECO:0000256" key="2">
    <source>
        <dbReference type="ARBA" id="ARBA00023125"/>
    </source>
</evidence>
<gene>
    <name evidence="5" type="ORF">EKH79_18460</name>
</gene>
<proteinExistence type="predicted"/>
<dbReference type="GO" id="GO:0003677">
    <property type="term" value="F:DNA binding"/>
    <property type="evidence" value="ECO:0007669"/>
    <property type="project" value="UniProtKB-KW"/>
</dbReference>
<dbReference type="Proteomes" id="UP000267077">
    <property type="component" value="Unassembled WGS sequence"/>
</dbReference>
<keyword evidence="6" id="KW-1185">Reference proteome</keyword>
<keyword evidence="2" id="KW-0238">DNA-binding</keyword>
<comment type="caution">
    <text evidence="5">The sequence shown here is derived from an EMBL/GenBank/DDBJ whole genome shotgun (WGS) entry which is preliminary data.</text>
</comment>
<dbReference type="AlphaFoldDB" id="A0A3S0WM58"/>
<sequence>MAVFDARPCARIGGRSYAAVNSAVLIEKRVAITYRRHPNFPRDISLLLRMIRKIARRVASDANVVLQTWAISHSEYMILMSLYGTEGYTLTTAALCDAMGESAGSFARLARPLVSKGLIVRGLHQRDRRKVTFNLTPEGLQLIDAFLPVVSALLDRLSQVLSQTELKELDGLLKKVLRECEM</sequence>
<dbReference type="SUPFAM" id="SSF46785">
    <property type="entry name" value="Winged helix' DNA-binding domain"/>
    <property type="match status" value="1"/>
</dbReference>
<keyword evidence="1" id="KW-0805">Transcription regulation</keyword>
<dbReference type="InterPro" id="IPR036390">
    <property type="entry name" value="WH_DNA-bd_sf"/>
</dbReference>
<name>A0A3S0WM58_9GAMM</name>
<dbReference type="OrthoDB" id="8907575at2"/>
<evidence type="ECO:0000256" key="1">
    <source>
        <dbReference type="ARBA" id="ARBA00023015"/>
    </source>
</evidence>
<evidence type="ECO:0000313" key="5">
    <source>
        <dbReference type="EMBL" id="RUL61609.1"/>
    </source>
</evidence>
<dbReference type="PROSITE" id="PS50995">
    <property type="entry name" value="HTH_MARR_2"/>
    <property type="match status" value="1"/>
</dbReference>
<feature type="domain" description="HTH marR-type" evidence="4">
    <location>
        <begin position="44"/>
        <end position="178"/>
    </location>
</feature>
<protein>
    <submittedName>
        <fullName evidence="5">MarR family transcriptional regulator</fullName>
    </submittedName>
</protein>
<dbReference type="PANTHER" id="PTHR42756:SF1">
    <property type="entry name" value="TRANSCRIPTIONAL REPRESSOR OF EMRAB OPERON"/>
    <property type="match status" value="1"/>
</dbReference>
<reference evidence="5 6" key="1">
    <citation type="submission" date="2018-12" db="EMBL/GenBank/DDBJ databases">
        <title>Dyella dinghuensis sp. nov. DHOA06 and Dyella choica sp. nov. 4M-K27, isolated from forest soil.</title>
        <authorList>
            <person name="Qiu L.-H."/>
            <person name="Gao Z.-H."/>
        </authorList>
    </citation>
    <scope>NUCLEOTIDE SEQUENCE [LARGE SCALE GENOMIC DNA]</scope>
    <source>
        <strain evidence="5 6">DHOA06</strain>
    </source>
</reference>
<dbReference type="SMART" id="SM00347">
    <property type="entry name" value="HTH_MARR"/>
    <property type="match status" value="1"/>
</dbReference>
<dbReference type="EMBL" id="RYZR01000008">
    <property type="protein sequence ID" value="RUL61609.1"/>
    <property type="molecule type" value="Genomic_DNA"/>
</dbReference>
<evidence type="ECO:0000259" key="4">
    <source>
        <dbReference type="PROSITE" id="PS50995"/>
    </source>
</evidence>
<dbReference type="Pfam" id="PF12802">
    <property type="entry name" value="MarR_2"/>
    <property type="match status" value="1"/>
</dbReference>
<evidence type="ECO:0000256" key="3">
    <source>
        <dbReference type="ARBA" id="ARBA00023163"/>
    </source>
</evidence>
<dbReference type="PRINTS" id="PR00598">
    <property type="entry name" value="HTHMARR"/>
</dbReference>
<dbReference type="PANTHER" id="PTHR42756">
    <property type="entry name" value="TRANSCRIPTIONAL REGULATOR, MARR"/>
    <property type="match status" value="1"/>
</dbReference>
<evidence type="ECO:0000313" key="6">
    <source>
        <dbReference type="Proteomes" id="UP000267077"/>
    </source>
</evidence>